<feature type="domain" description="Sulfotransferase" evidence="3">
    <location>
        <begin position="6"/>
        <end position="253"/>
    </location>
</feature>
<protein>
    <recommendedName>
        <fullName evidence="3">Sulfotransferase domain-containing protein</fullName>
    </recommendedName>
</protein>
<keyword evidence="2" id="KW-0325">Glycoprotein</keyword>
<sequence>MSKKLDFIITGVMKCGTTSLGEYIQKHEEIAIPDWEVGFFTKPKRFKKGYSYYEDFVGKYADSKTKIRGEKTPYSFDKKITPMIHTYNPDIKLIFIFRNPTSRAWSNYGHDLWNLDEWKSFERCLKEEENRELLYQYKSKGRYVEQIEDYLQYFKKEQMLFLLFEDFIVDRETSLRKVFSFLEVDPDNYDYSLEIHSKKSYHPRMNTRFLIWYKKTFGKKNLLWGKLWWFHFKGNLKKKIPSEMKKQLDEYYQVYNQELENKYGVDTSKWK</sequence>
<dbReference type="InterPro" id="IPR027417">
    <property type="entry name" value="P-loop_NTPase"/>
</dbReference>
<dbReference type="Pfam" id="PF00685">
    <property type="entry name" value="Sulfotransfer_1"/>
    <property type="match status" value="1"/>
</dbReference>
<dbReference type="AlphaFoldDB" id="A0A916JLX0"/>
<gene>
    <name evidence="4" type="ORF">CRYO30217_01039</name>
</gene>
<name>A0A916JLX0_9FLAO</name>
<dbReference type="PANTHER" id="PTHR10605">
    <property type="entry name" value="HEPARAN SULFATE SULFOTRANSFERASE"/>
    <property type="match status" value="1"/>
</dbReference>
<evidence type="ECO:0000313" key="4">
    <source>
        <dbReference type="EMBL" id="CAG5079733.1"/>
    </source>
</evidence>
<evidence type="ECO:0000256" key="2">
    <source>
        <dbReference type="ARBA" id="ARBA00023180"/>
    </source>
</evidence>
<accession>A0A916JLX0</accession>
<dbReference type="InterPro" id="IPR037359">
    <property type="entry name" value="NST/OST"/>
</dbReference>
<evidence type="ECO:0000256" key="1">
    <source>
        <dbReference type="ARBA" id="ARBA00022679"/>
    </source>
</evidence>
<dbReference type="Proteomes" id="UP000683507">
    <property type="component" value="Chromosome"/>
</dbReference>
<dbReference type="InterPro" id="IPR000863">
    <property type="entry name" value="Sulfotransferase_dom"/>
</dbReference>
<keyword evidence="1" id="KW-0808">Transferase</keyword>
<dbReference type="RefSeq" id="WP_258541258.1">
    <property type="nucleotide sequence ID" value="NZ_OU015584.1"/>
</dbReference>
<evidence type="ECO:0000313" key="5">
    <source>
        <dbReference type="Proteomes" id="UP000683507"/>
    </source>
</evidence>
<dbReference type="EMBL" id="OU015584">
    <property type="protein sequence ID" value="CAG5079733.1"/>
    <property type="molecule type" value="Genomic_DNA"/>
</dbReference>
<dbReference type="SUPFAM" id="SSF52540">
    <property type="entry name" value="P-loop containing nucleoside triphosphate hydrolases"/>
    <property type="match status" value="1"/>
</dbReference>
<evidence type="ECO:0000259" key="3">
    <source>
        <dbReference type="Pfam" id="PF00685"/>
    </source>
</evidence>
<proteinExistence type="predicted"/>
<organism evidence="4 5">
    <name type="scientific">Parvicella tangerina</name>
    <dbReference type="NCBI Taxonomy" id="2829795"/>
    <lineage>
        <taxon>Bacteria</taxon>
        <taxon>Pseudomonadati</taxon>
        <taxon>Bacteroidota</taxon>
        <taxon>Flavobacteriia</taxon>
        <taxon>Flavobacteriales</taxon>
        <taxon>Parvicellaceae</taxon>
        <taxon>Parvicella</taxon>
    </lineage>
</organism>
<dbReference type="GO" id="GO:0008146">
    <property type="term" value="F:sulfotransferase activity"/>
    <property type="evidence" value="ECO:0007669"/>
    <property type="project" value="InterPro"/>
</dbReference>
<reference evidence="4" key="1">
    <citation type="submission" date="2021-04" db="EMBL/GenBank/DDBJ databases">
        <authorList>
            <person name="Rodrigo-Torres L."/>
            <person name="Arahal R. D."/>
            <person name="Lucena T."/>
        </authorList>
    </citation>
    <scope>NUCLEOTIDE SEQUENCE</scope>
    <source>
        <strain evidence="4">AS29M-1</strain>
    </source>
</reference>
<dbReference type="KEGG" id="ptan:CRYO30217_01039"/>
<dbReference type="Gene3D" id="3.40.50.300">
    <property type="entry name" value="P-loop containing nucleotide triphosphate hydrolases"/>
    <property type="match status" value="1"/>
</dbReference>
<dbReference type="PANTHER" id="PTHR10605:SF56">
    <property type="entry name" value="BIFUNCTIONAL HEPARAN SULFATE N-DEACETYLASE_N-SULFOTRANSFERASE"/>
    <property type="match status" value="1"/>
</dbReference>
<keyword evidence="5" id="KW-1185">Reference proteome</keyword>